<evidence type="ECO:0000256" key="5">
    <source>
        <dbReference type="ARBA" id="ARBA00023242"/>
    </source>
</evidence>
<feature type="compositionally biased region" description="Polar residues" evidence="6">
    <location>
        <begin position="16"/>
        <end position="25"/>
    </location>
</feature>
<evidence type="ECO:0000313" key="9">
    <source>
        <dbReference type="Proteomes" id="UP000813385"/>
    </source>
</evidence>
<dbReference type="InterPro" id="IPR001138">
    <property type="entry name" value="Zn2Cys6_DnaBD"/>
</dbReference>
<evidence type="ECO:0000256" key="6">
    <source>
        <dbReference type="SAM" id="MobiDB-lite"/>
    </source>
</evidence>
<evidence type="ECO:0000256" key="3">
    <source>
        <dbReference type="ARBA" id="ARBA00023015"/>
    </source>
</evidence>
<evidence type="ECO:0000256" key="2">
    <source>
        <dbReference type="ARBA" id="ARBA00022723"/>
    </source>
</evidence>
<proteinExistence type="predicted"/>
<dbReference type="GO" id="GO:0003677">
    <property type="term" value="F:DNA binding"/>
    <property type="evidence" value="ECO:0007669"/>
    <property type="project" value="InterPro"/>
</dbReference>
<dbReference type="SUPFAM" id="SSF57701">
    <property type="entry name" value="Zn2/Cys6 DNA-binding domain"/>
    <property type="match status" value="1"/>
</dbReference>
<dbReference type="PANTHER" id="PTHR47338">
    <property type="entry name" value="ZN(II)2CYS6 TRANSCRIPTION FACTOR (EUROFUNG)-RELATED"/>
    <property type="match status" value="1"/>
</dbReference>
<evidence type="ECO:0000256" key="4">
    <source>
        <dbReference type="ARBA" id="ARBA00023163"/>
    </source>
</evidence>
<dbReference type="Pfam" id="PF04082">
    <property type="entry name" value="Fungal_trans"/>
    <property type="match status" value="1"/>
</dbReference>
<feature type="domain" description="Zn(2)-C6 fungal-type" evidence="7">
    <location>
        <begin position="60"/>
        <end position="95"/>
    </location>
</feature>
<keyword evidence="2" id="KW-0479">Metal-binding</keyword>
<feature type="region of interest" description="Disordered" evidence="6">
    <location>
        <begin position="590"/>
        <end position="769"/>
    </location>
</feature>
<dbReference type="CDD" id="cd00067">
    <property type="entry name" value="GAL4"/>
    <property type="match status" value="1"/>
</dbReference>
<evidence type="ECO:0000256" key="1">
    <source>
        <dbReference type="ARBA" id="ARBA00004123"/>
    </source>
</evidence>
<dbReference type="GO" id="GO:0005634">
    <property type="term" value="C:nucleus"/>
    <property type="evidence" value="ECO:0007669"/>
    <property type="project" value="UniProtKB-SubCell"/>
</dbReference>
<dbReference type="PROSITE" id="PS50048">
    <property type="entry name" value="ZN2_CY6_FUNGAL_2"/>
    <property type="match status" value="1"/>
</dbReference>
<dbReference type="EMBL" id="JAGPXD010000003">
    <property type="protein sequence ID" value="KAH7362355.1"/>
    <property type="molecule type" value="Genomic_DNA"/>
</dbReference>
<dbReference type="PANTHER" id="PTHR47338:SF5">
    <property type="entry name" value="ZN(II)2CYS6 TRANSCRIPTION FACTOR (EUROFUNG)"/>
    <property type="match status" value="1"/>
</dbReference>
<comment type="caution">
    <text evidence="8">The sequence shown here is derived from an EMBL/GenBank/DDBJ whole genome shotgun (WGS) entry which is preliminary data.</text>
</comment>
<feature type="compositionally biased region" description="Low complexity" evidence="6">
    <location>
        <begin position="653"/>
        <end position="667"/>
    </location>
</feature>
<evidence type="ECO:0000259" key="7">
    <source>
        <dbReference type="PROSITE" id="PS50048"/>
    </source>
</evidence>
<feature type="compositionally biased region" description="Pro residues" evidence="6">
    <location>
        <begin position="623"/>
        <end position="633"/>
    </location>
</feature>
<dbReference type="InterPro" id="IPR007219">
    <property type="entry name" value="XnlR_reg_dom"/>
</dbReference>
<comment type="subcellular location">
    <subcellularLocation>
        <location evidence="1">Nucleus</location>
    </subcellularLocation>
</comment>
<gene>
    <name evidence="8" type="ORF">B0T11DRAFT_226633</name>
</gene>
<reference evidence="8" key="1">
    <citation type="journal article" date="2021" name="Nat. Commun.">
        <title>Genetic determinants of endophytism in the Arabidopsis root mycobiome.</title>
        <authorList>
            <person name="Mesny F."/>
            <person name="Miyauchi S."/>
            <person name="Thiergart T."/>
            <person name="Pickel B."/>
            <person name="Atanasova L."/>
            <person name="Karlsson M."/>
            <person name="Huettel B."/>
            <person name="Barry K.W."/>
            <person name="Haridas S."/>
            <person name="Chen C."/>
            <person name="Bauer D."/>
            <person name="Andreopoulos W."/>
            <person name="Pangilinan J."/>
            <person name="LaButti K."/>
            <person name="Riley R."/>
            <person name="Lipzen A."/>
            <person name="Clum A."/>
            <person name="Drula E."/>
            <person name="Henrissat B."/>
            <person name="Kohler A."/>
            <person name="Grigoriev I.V."/>
            <person name="Martin F.M."/>
            <person name="Hacquard S."/>
        </authorList>
    </citation>
    <scope>NUCLEOTIDE SEQUENCE</scope>
    <source>
        <strain evidence="8">MPI-CAGE-AT-0016</strain>
    </source>
</reference>
<dbReference type="InterPro" id="IPR036864">
    <property type="entry name" value="Zn2-C6_fun-type_DNA-bd_sf"/>
</dbReference>
<dbReference type="SMART" id="SM00906">
    <property type="entry name" value="Fungal_trans"/>
    <property type="match status" value="1"/>
</dbReference>
<dbReference type="Proteomes" id="UP000813385">
    <property type="component" value="Unassembled WGS sequence"/>
</dbReference>
<organism evidence="8 9">
    <name type="scientific">Plectosphaerella cucumerina</name>
    <dbReference type="NCBI Taxonomy" id="40658"/>
    <lineage>
        <taxon>Eukaryota</taxon>
        <taxon>Fungi</taxon>
        <taxon>Dikarya</taxon>
        <taxon>Ascomycota</taxon>
        <taxon>Pezizomycotina</taxon>
        <taxon>Sordariomycetes</taxon>
        <taxon>Hypocreomycetidae</taxon>
        <taxon>Glomerellales</taxon>
        <taxon>Plectosphaerellaceae</taxon>
        <taxon>Plectosphaerella</taxon>
    </lineage>
</organism>
<dbReference type="GO" id="GO:0000981">
    <property type="term" value="F:DNA-binding transcription factor activity, RNA polymerase II-specific"/>
    <property type="evidence" value="ECO:0007669"/>
    <property type="project" value="InterPro"/>
</dbReference>
<keyword evidence="5" id="KW-0539">Nucleus</keyword>
<dbReference type="GO" id="GO:0006351">
    <property type="term" value="P:DNA-templated transcription"/>
    <property type="evidence" value="ECO:0007669"/>
    <property type="project" value="InterPro"/>
</dbReference>
<protein>
    <submittedName>
        <fullName evidence="8">Fungal-specific transcription factor domain-containing protein</fullName>
    </submittedName>
</protein>
<keyword evidence="3" id="KW-0805">Transcription regulation</keyword>
<dbReference type="InterPro" id="IPR050815">
    <property type="entry name" value="TF_fung"/>
</dbReference>
<keyword evidence="4" id="KW-0804">Transcription</keyword>
<dbReference type="CDD" id="cd12148">
    <property type="entry name" value="fungal_TF_MHR"/>
    <property type="match status" value="1"/>
</dbReference>
<feature type="compositionally biased region" description="Low complexity" evidence="6">
    <location>
        <begin position="708"/>
        <end position="753"/>
    </location>
</feature>
<evidence type="ECO:0000313" key="8">
    <source>
        <dbReference type="EMBL" id="KAH7362355.1"/>
    </source>
</evidence>
<dbReference type="OrthoDB" id="2399539at2759"/>
<feature type="compositionally biased region" description="Low complexity" evidence="6">
    <location>
        <begin position="677"/>
        <end position="691"/>
    </location>
</feature>
<dbReference type="AlphaFoldDB" id="A0A8K0X524"/>
<accession>A0A8K0X524</accession>
<dbReference type="GO" id="GO:0008270">
    <property type="term" value="F:zinc ion binding"/>
    <property type="evidence" value="ECO:0007669"/>
    <property type="project" value="InterPro"/>
</dbReference>
<feature type="region of interest" description="Disordered" evidence="6">
    <location>
        <begin position="1"/>
        <end position="54"/>
    </location>
</feature>
<name>A0A8K0X524_9PEZI</name>
<sequence length="873" mass="98190">MNLHEAALRDAPAAQISRQGDSRSLSFDDGGFEDDNDGAASAAARPDGSKPPIKRRAPIACKRCRRMRSKCIHDKATPPCKSCGEAGLTADDCIFPVRGQPDNDREYRHPRVRRADKAIKREPGRGRQDILDLPVAVRPPPTAPRPKHADEWDLLPPLPDIIEAVHLFTRNYFQLGFIPKDLFRDQLATNHRSVSVFLLLGILSISARFSSSLAARYDGEIKAAAFFMDRANAIALQELYQEPTLERCQGFYLLSLAQQGSGMRNMSYMNLGIATRMAVLMHLHREEFYKSTPSFENNIRLESARRTLWMLHSQDNLHSGAMSPISLAASDITCLLPSNETDFAMGRVPANRAALEDTPPARENPSLIHQSARSLFASLIQAHYYWGRVARRAIVSDKSSQPWDSKSDYAIMAEKLANWENRLPQDHRWSMVLLNGHKSVGEDLAYMNVTMMTKLCNVVLRRPYLDQIINPSSNDQHRRAFFARMSDELFKNVRDLYEQIDAQYATRGSEDSVGAQMASFCVYSCGLFSTYLCKYKNICSDRSIIQQGPNMLQRCMTILIECKEIWPLASRWLESLERYSRDPKAAAVSLDRGMADGDDRTLRPLHIPYSPSFAGKGTKQGRLPPPLKLPGPTSPNEDSKANVFLTTSRESPSVAQATAGSQQQTQQVHHDQHASGPRPHQLPSSQQQPQPMLEKQHHPPYPNDVHYQPQSHPRPQQHQQQHPQQQSQVPPQHMMYPQQRLQQQPQQMYAQQHQHPHQHQHPQQHPYAPHNPMNMLAQAAFDQPTYQTGPMPQLISPQSAHPSQMYQLPQVQQPAQPAAYEGPAQPGFFTPPTPTVALGPGNDGFEVELQSWFDDTAQSNGWVGNGVGIGYSI</sequence>
<feature type="compositionally biased region" description="Basic and acidic residues" evidence="6">
    <location>
        <begin position="593"/>
        <end position="602"/>
    </location>
</feature>
<keyword evidence="9" id="KW-1185">Reference proteome</keyword>